<feature type="transmembrane region" description="Helical" evidence="8">
    <location>
        <begin position="109"/>
        <end position="130"/>
    </location>
</feature>
<dbReference type="Gene3D" id="1.20.5.540">
    <property type="entry name" value="Single helix bin"/>
    <property type="match status" value="1"/>
</dbReference>
<comment type="subcellular location">
    <subcellularLocation>
        <location evidence="1">Membrane</location>
        <topology evidence="1">Multi-pass membrane protein</topology>
    </subcellularLocation>
</comment>
<dbReference type="Proteomes" id="UP000215902">
    <property type="component" value="Unassembled WGS sequence"/>
</dbReference>
<evidence type="ECO:0000313" key="9">
    <source>
        <dbReference type="EMBL" id="PAA85808.1"/>
    </source>
</evidence>
<dbReference type="InterPro" id="IPR000701">
    <property type="entry name" value="SuccDH_FuR_B_TM-su"/>
</dbReference>
<keyword evidence="2" id="KW-0349">Heme</keyword>
<keyword evidence="3 8" id="KW-0812">Transmembrane</keyword>
<dbReference type="GO" id="GO:0006121">
    <property type="term" value="P:mitochondrial electron transport, succinate to ubiquinone"/>
    <property type="evidence" value="ECO:0007669"/>
    <property type="project" value="TreeGrafter"/>
</dbReference>
<reference evidence="9 10" key="1">
    <citation type="submission" date="2017-06" db="EMBL/GenBank/DDBJ databases">
        <title>A platform for efficient transgenesis in Macrostomum lignano, a flatworm model organism for stem cell research.</title>
        <authorList>
            <person name="Berezikov E."/>
        </authorList>
    </citation>
    <scope>NUCLEOTIDE SEQUENCE [LARGE SCALE GENOMIC DNA]</scope>
    <source>
        <strain evidence="9">DV1</strain>
        <tissue evidence="9">Whole organism</tissue>
    </source>
</reference>
<dbReference type="GO" id="GO:0006099">
    <property type="term" value="P:tricarboxylic acid cycle"/>
    <property type="evidence" value="ECO:0007669"/>
    <property type="project" value="InterPro"/>
</dbReference>
<proteinExistence type="predicted"/>
<evidence type="ECO:0000313" key="10">
    <source>
        <dbReference type="Proteomes" id="UP000215902"/>
    </source>
</evidence>
<evidence type="ECO:0000256" key="3">
    <source>
        <dbReference type="ARBA" id="ARBA00022692"/>
    </source>
</evidence>
<dbReference type="CDD" id="cd03499">
    <property type="entry name" value="SQR_TypeC_SdhC"/>
    <property type="match status" value="1"/>
</dbReference>
<dbReference type="InterPro" id="IPR018495">
    <property type="entry name" value="Succ_DH_cyt_bsu_CS"/>
</dbReference>
<dbReference type="PROSITE" id="PS01001">
    <property type="entry name" value="SDH_CYT_2"/>
    <property type="match status" value="1"/>
</dbReference>
<dbReference type="EMBL" id="NIVC01000303">
    <property type="protein sequence ID" value="PAA85808.1"/>
    <property type="molecule type" value="Genomic_DNA"/>
</dbReference>
<sequence>MATLRVCQPMLVTRLLLGGSRRLCSQSTNEIRMVAKREMEHFWEKNRKLKRPWSPHLTIYGNSITMITSLIHRVSGIAMGLAWPVLGVAGFYAAGNWSRVVDWARGSQLGYPVVFGVKSVVCFLPVYHMINGIRHLCYDLGYGFDLAVTKQTGVVVIALAVACTLLLASVRLAPQPAASKKQR</sequence>
<evidence type="ECO:0000256" key="4">
    <source>
        <dbReference type="ARBA" id="ARBA00022723"/>
    </source>
</evidence>
<dbReference type="PANTHER" id="PTHR10978">
    <property type="entry name" value="SUCCINATE DEHYDROGENASE CYTOCHROME B560 SUBUNIT"/>
    <property type="match status" value="1"/>
</dbReference>
<dbReference type="GO" id="GO:0005739">
    <property type="term" value="C:mitochondrion"/>
    <property type="evidence" value="ECO:0007669"/>
    <property type="project" value="GOC"/>
</dbReference>
<dbReference type="PANTHER" id="PTHR10978:SF5">
    <property type="entry name" value="SUCCINATE DEHYDROGENASE CYTOCHROME B560 SUBUNIT, MITOCHONDRIAL"/>
    <property type="match status" value="1"/>
</dbReference>
<keyword evidence="4" id="KW-0479">Metal-binding</keyword>
<evidence type="ECO:0000256" key="2">
    <source>
        <dbReference type="ARBA" id="ARBA00022617"/>
    </source>
</evidence>
<dbReference type="NCBIfam" id="TIGR02970">
    <property type="entry name" value="succ_dehyd_cytB"/>
    <property type="match status" value="1"/>
</dbReference>
<feature type="transmembrane region" description="Helical" evidence="8">
    <location>
        <begin position="77"/>
        <end position="97"/>
    </location>
</feature>
<name>A0A267GIC0_9PLAT</name>
<keyword evidence="5 8" id="KW-1133">Transmembrane helix</keyword>
<protein>
    <submittedName>
        <fullName evidence="9">Uncharacterized protein</fullName>
    </submittedName>
</protein>
<evidence type="ECO:0000256" key="1">
    <source>
        <dbReference type="ARBA" id="ARBA00004141"/>
    </source>
</evidence>
<evidence type="ECO:0000256" key="8">
    <source>
        <dbReference type="SAM" id="Phobius"/>
    </source>
</evidence>
<feature type="transmembrane region" description="Helical" evidence="8">
    <location>
        <begin position="150"/>
        <end position="173"/>
    </location>
</feature>
<dbReference type="STRING" id="282301.A0A267GIC0"/>
<dbReference type="GO" id="GO:0009055">
    <property type="term" value="F:electron transfer activity"/>
    <property type="evidence" value="ECO:0007669"/>
    <property type="project" value="InterPro"/>
</dbReference>
<dbReference type="Pfam" id="PF01127">
    <property type="entry name" value="Sdh_cyt"/>
    <property type="match status" value="1"/>
</dbReference>
<evidence type="ECO:0000256" key="5">
    <source>
        <dbReference type="ARBA" id="ARBA00022989"/>
    </source>
</evidence>
<dbReference type="InterPro" id="IPR034804">
    <property type="entry name" value="SQR/QFR_C/D"/>
</dbReference>
<evidence type="ECO:0000256" key="6">
    <source>
        <dbReference type="ARBA" id="ARBA00023004"/>
    </source>
</evidence>
<organism evidence="9 10">
    <name type="scientific">Macrostomum lignano</name>
    <dbReference type="NCBI Taxonomy" id="282301"/>
    <lineage>
        <taxon>Eukaryota</taxon>
        <taxon>Metazoa</taxon>
        <taxon>Spiralia</taxon>
        <taxon>Lophotrochozoa</taxon>
        <taxon>Platyhelminthes</taxon>
        <taxon>Rhabditophora</taxon>
        <taxon>Macrostomorpha</taxon>
        <taxon>Macrostomida</taxon>
        <taxon>Macrostomidae</taxon>
        <taxon>Macrostomum</taxon>
    </lineage>
</organism>
<gene>
    <name evidence="9" type="ORF">BOX15_Mlig033313g1</name>
</gene>
<dbReference type="OrthoDB" id="588261at2759"/>
<keyword evidence="6" id="KW-0408">Iron</keyword>
<dbReference type="InterPro" id="IPR014314">
    <property type="entry name" value="Succ_DH_cytb556"/>
</dbReference>
<dbReference type="GO" id="GO:0016020">
    <property type="term" value="C:membrane"/>
    <property type="evidence" value="ECO:0007669"/>
    <property type="project" value="UniProtKB-SubCell"/>
</dbReference>
<keyword evidence="10" id="KW-1185">Reference proteome</keyword>
<accession>A0A267GIC0</accession>
<dbReference type="AlphaFoldDB" id="A0A267GIC0"/>
<dbReference type="GO" id="GO:0046872">
    <property type="term" value="F:metal ion binding"/>
    <property type="evidence" value="ECO:0007669"/>
    <property type="project" value="UniProtKB-KW"/>
</dbReference>
<dbReference type="SUPFAM" id="SSF81343">
    <property type="entry name" value="Fumarate reductase respiratory complex transmembrane subunits"/>
    <property type="match status" value="1"/>
</dbReference>
<comment type="caution">
    <text evidence="9">The sequence shown here is derived from an EMBL/GenBank/DDBJ whole genome shotgun (WGS) entry which is preliminary data.</text>
</comment>
<evidence type="ECO:0000256" key="7">
    <source>
        <dbReference type="ARBA" id="ARBA00023136"/>
    </source>
</evidence>
<keyword evidence="7 8" id="KW-0472">Membrane</keyword>
<dbReference type="Gene3D" id="1.20.1300.10">
    <property type="entry name" value="Fumarate reductase/succinate dehydrogenase, transmembrane subunit"/>
    <property type="match status" value="1"/>
</dbReference>